<evidence type="ECO:0000313" key="2">
    <source>
        <dbReference type="EMBL" id="GFY81605.1"/>
    </source>
</evidence>
<organism evidence="2 3">
    <name type="scientific">Actinidia rufa</name>
    <dbReference type="NCBI Taxonomy" id="165716"/>
    <lineage>
        <taxon>Eukaryota</taxon>
        <taxon>Viridiplantae</taxon>
        <taxon>Streptophyta</taxon>
        <taxon>Embryophyta</taxon>
        <taxon>Tracheophyta</taxon>
        <taxon>Spermatophyta</taxon>
        <taxon>Magnoliopsida</taxon>
        <taxon>eudicotyledons</taxon>
        <taxon>Gunneridae</taxon>
        <taxon>Pentapetalae</taxon>
        <taxon>asterids</taxon>
        <taxon>Ericales</taxon>
        <taxon>Actinidiaceae</taxon>
        <taxon>Actinidia</taxon>
    </lineage>
</organism>
<evidence type="ECO:0000313" key="3">
    <source>
        <dbReference type="Proteomes" id="UP000585474"/>
    </source>
</evidence>
<feature type="region of interest" description="Disordered" evidence="1">
    <location>
        <begin position="1"/>
        <end position="25"/>
    </location>
</feature>
<accession>A0A7J0E5I4</accession>
<protein>
    <submittedName>
        <fullName evidence="2">Uncharacterized protein</fullName>
    </submittedName>
</protein>
<dbReference type="OrthoDB" id="777275at2759"/>
<dbReference type="EMBL" id="BJWL01000001">
    <property type="protein sequence ID" value="GFY81605.1"/>
    <property type="molecule type" value="Genomic_DNA"/>
</dbReference>
<keyword evidence="3" id="KW-1185">Reference proteome</keyword>
<sequence>MNGNKKDIDPQATSPKKNHFKGLNRIEPTRREWDFDLESKVGSEMVMIENKKSQEVLSDVEVVQLSRIPSLDIDIIWDALLVPDS</sequence>
<reference evidence="2 3" key="1">
    <citation type="submission" date="2019-07" db="EMBL/GenBank/DDBJ databases">
        <title>De Novo Assembly of kiwifruit Actinidia rufa.</title>
        <authorList>
            <person name="Sugita-Konishi S."/>
            <person name="Sato K."/>
            <person name="Mori E."/>
            <person name="Abe Y."/>
            <person name="Kisaki G."/>
            <person name="Hamano K."/>
            <person name="Suezawa K."/>
            <person name="Otani M."/>
            <person name="Fukuda T."/>
            <person name="Manabe T."/>
            <person name="Gomi K."/>
            <person name="Tabuchi M."/>
            <person name="Akimitsu K."/>
            <person name="Kataoka I."/>
        </authorList>
    </citation>
    <scope>NUCLEOTIDE SEQUENCE [LARGE SCALE GENOMIC DNA]</scope>
    <source>
        <strain evidence="3">cv. Fuchu</strain>
    </source>
</reference>
<gene>
    <name evidence="2" type="ORF">Acr_01g0014140</name>
</gene>
<proteinExistence type="predicted"/>
<evidence type="ECO:0000256" key="1">
    <source>
        <dbReference type="SAM" id="MobiDB-lite"/>
    </source>
</evidence>
<name>A0A7J0E5I4_9ERIC</name>
<dbReference type="AlphaFoldDB" id="A0A7J0E5I4"/>
<comment type="caution">
    <text evidence="2">The sequence shown here is derived from an EMBL/GenBank/DDBJ whole genome shotgun (WGS) entry which is preliminary data.</text>
</comment>
<dbReference type="Proteomes" id="UP000585474">
    <property type="component" value="Unassembled WGS sequence"/>
</dbReference>